<dbReference type="GO" id="GO:0005737">
    <property type="term" value="C:cytoplasm"/>
    <property type="evidence" value="ECO:0007669"/>
    <property type="project" value="UniProtKB-SubCell"/>
</dbReference>
<evidence type="ECO:0000256" key="7">
    <source>
        <dbReference type="HAMAP-Rule" id="MF_00210"/>
    </source>
</evidence>
<comment type="catalytic activity">
    <reaction evidence="6">
        <text>3-phosphoshikimate + phosphoenolpyruvate = 5-O-(1-carboxyvinyl)-3-phosphoshikimate + phosphate</text>
        <dbReference type="Rhea" id="RHEA:21256"/>
        <dbReference type="ChEBI" id="CHEBI:43474"/>
        <dbReference type="ChEBI" id="CHEBI:57701"/>
        <dbReference type="ChEBI" id="CHEBI:58702"/>
        <dbReference type="ChEBI" id="CHEBI:145989"/>
        <dbReference type="EC" id="2.5.1.19"/>
    </reaction>
    <physiologicalReaction direction="left-to-right" evidence="6">
        <dbReference type="Rhea" id="RHEA:21257"/>
    </physiologicalReaction>
</comment>
<feature type="binding site" evidence="7">
    <location>
        <position position="127"/>
    </location>
    <ligand>
        <name>phosphoenolpyruvate</name>
        <dbReference type="ChEBI" id="CHEBI:58702"/>
    </ligand>
</feature>
<dbReference type="Pfam" id="PF00275">
    <property type="entry name" value="EPSP_synthase"/>
    <property type="match status" value="1"/>
</dbReference>
<dbReference type="PIRSF" id="PIRSF000505">
    <property type="entry name" value="EPSPS"/>
    <property type="match status" value="1"/>
</dbReference>
<dbReference type="GO" id="GO:0008652">
    <property type="term" value="P:amino acid biosynthetic process"/>
    <property type="evidence" value="ECO:0007669"/>
    <property type="project" value="UniProtKB-KW"/>
</dbReference>
<dbReference type="Proteomes" id="UP000738826">
    <property type="component" value="Unassembled WGS sequence"/>
</dbReference>
<evidence type="ECO:0000313" key="11">
    <source>
        <dbReference type="Proteomes" id="UP000738826"/>
    </source>
</evidence>
<comment type="similarity">
    <text evidence="2 7">Belongs to the EPSP synthase family.</text>
</comment>
<dbReference type="EC" id="2.5.1.19" evidence="7"/>
<feature type="binding site" evidence="7">
    <location>
        <position position="20"/>
    </location>
    <ligand>
        <name>phosphoenolpyruvate</name>
        <dbReference type="ChEBI" id="CHEBI:58702"/>
    </ligand>
</feature>
<dbReference type="EMBL" id="JAACQH010000045">
    <property type="protein sequence ID" value="NCS91272.1"/>
    <property type="molecule type" value="Genomic_DNA"/>
</dbReference>
<dbReference type="AlphaFoldDB" id="A0A8J7YU97"/>
<feature type="binding site" evidence="7">
    <location>
        <position position="177"/>
    </location>
    <ligand>
        <name>3-phosphoshikimate</name>
        <dbReference type="ChEBI" id="CHEBI:145989"/>
    </ligand>
</feature>
<evidence type="ECO:0000256" key="5">
    <source>
        <dbReference type="ARBA" id="ARBA00023141"/>
    </source>
</evidence>
<feature type="binding site" evidence="7">
    <location>
        <position position="203"/>
    </location>
    <ligand>
        <name>3-phosphoshikimate</name>
        <dbReference type="ChEBI" id="CHEBI:145989"/>
    </ligand>
</feature>
<feature type="binding site" evidence="7">
    <location>
        <position position="175"/>
    </location>
    <ligand>
        <name>3-phosphoshikimate</name>
        <dbReference type="ChEBI" id="CHEBI:145989"/>
    </ligand>
</feature>
<protein>
    <recommendedName>
        <fullName evidence="7">3-phosphoshikimate 1-carboxyvinyltransferase</fullName>
        <ecNumber evidence="7">2.5.1.19</ecNumber>
    </recommendedName>
    <alternativeName>
        <fullName evidence="7">5-enolpyruvylshikimate-3-phosphate synthase</fullName>
        <shortName evidence="7">EPSP synthase</shortName>
        <shortName evidence="7">EPSPS</shortName>
    </alternativeName>
</protein>
<keyword evidence="5 7" id="KW-0057">Aromatic amino acid biosynthesis</keyword>
<gene>
    <name evidence="7 10" type="primary">aroA</name>
    <name evidence="10" type="ORF">GW779_02455</name>
    <name evidence="9" type="ORF">GW910_01480</name>
</gene>
<keyword evidence="4 7" id="KW-0808">Transferase</keyword>
<comment type="function">
    <text evidence="7">Catalyzes the transfer of the enolpyruvyl moiety of phosphoenolpyruvate (PEP) to the 5-hydroxyl of shikimate-3-phosphate (S3P) to produce enolpyruvyl shikimate-3-phosphate and inorganic phosphate.</text>
</comment>
<dbReference type="GO" id="GO:0009423">
    <property type="term" value="P:chorismate biosynthetic process"/>
    <property type="evidence" value="ECO:0007669"/>
    <property type="project" value="UniProtKB-UniRule"/>
</dbReference>
<dbReference type="CDD" id="cd01556">
    <property type="entry name" value="EPSP_synthase"/>
    <property type="match status" value="1"/>
</dbReference>
<feature type="domain" description="Enolpyruvate transferase" evidence="8">
    <location>
        <begin position="10"/>
        <end position="427"/>
    </location>
</feature>
<comment type="subcellular location">
    <subcellularLocation>
        <location evidence="7">Cytoplasm</location>
    </subcellularLocation>
</comment>
<dbReference type="GO" id="GO:0009073">
    <property type="term" value="P:aromatic amino acid family biosynthetic process"/>
    <property type="evidence" value="ECO:0007669"/>
    <property type="project" value="UniProtKB-KW"/>
</dbReference>
<feature type="binding site" evidence="7">
    <location>
        <position position="20"/>
    </location>
    <ligand>
        <name>3-phosphoshikimate</name>
        <dbReference type="ChEBI" id="CHEBI:145989"/>
    </ligand>
</feature>
<proteinExistence type="inferred from homology"/>
<dbReference type="Proteomes" id="UP000768163">
    <property type="component" value="Unassembled WGS sequence"/>
</dbReference>
<feature type="binding site" evidence="7">
    <location>
        <position position="177"/>
    </location>
    <ligand>
        <name>phosphoenolpyruvate</name>
        <dbReference type="ChEBI" id="CHEBI:58702"/>
    </ligand>
</feature>
<feature type="binding site" evidence="7">
    <location>
        <position position="348"/>
    </location>
    <ligand>
        <name>3-phosphoshikimate</name>
        <dbReference type="ChEBI" id="CHEBI:145989"/>
    </ligand>
</feature>
<feature type="binding site" evidence="7">
    <location>
        <position position="98"/>
    </location>
    <ligand>
        <name>phosphoenolpyruvate</name>
        <dbReference type="ChEBI" id="CHEBI:58702"/>
    </ligand>
</feature>
<accession>A0A8J7YU97</accession>
<feature type="binding site" evidence="7">
    <location>
        <position position="393"/>
    </location>
    <ligand>
        <name>phosphoenolpyruvate</name>
        <dbReference type="ChEBI" id="CHEBI:58702"/>
    </ligand>
</feature>
<dbReference type="PANTHER" id="PTHR21090:SF5">
    <property type="entry name" value="PENTAFUNCTIONAL AROM POLYPEPTIDE"/>
    <property type="match status" value="1"/>
</dbReference>
<evidence type="ECO:0000256" key="4">
    <source>
        <dbReference type="ARBA" id="ARBA00022679"/>
    </source>
</evidence>
<keyword evidence="3 7" id="KW-0028">Amino-acid biosynthesis</keyword>
<evidence type="ECO:0000256" key="3">
    <source>
        <dbReference type="ARBA" id="ARBA00022605"/>
    </source>
</evidence>
<keyword evidence="7" id="KW-0963">Cytoplasm</keyword>
<dbReference type="InterPro" id="IPR036968">
    <property type="entry name" value="Enolpyruvate_Tfrase_sf"/>
</dbReference>
<sequence>MKKKLMNTFLKGTIDCPPSKSYTHRAIICASLANGTSRITNYLKCNDTAETISALRMLDIDIKESDRTLEINGNENLNTEINTEISDNITIDCIKESGSTFRFFIPLASLSKAKKVTFVREGRLKARPVEPLLDALNNLGVKCSIEKDKKHKNKDCVVIYPGIKGGKTSISGNISSQFISGLLFACPRAKKDTEINVTTDIESKPYIELTLDVLKDFGIEVDVSEDMKKFKIHGNQHYKAREKFMVEGDYSSAAFLLAAGAINGDVEVKNLNVHSQQGDKEILNILKQMCAEIEIKENKGVVHVLKSNLKGIEIDAQNIPDLVPVCAVLGCYAEGETKIFNAGRLRLKESDRLLAITTGLKKMNADIAESEDGLLIHKSDLKGAEIDPHNDHRIAMSCAVAGLNAKGETIINDAECVNKSYPSFFEDIERLKFKNLKSEKPEK</sequence>
<organism evidence="10 11">
    <name type="scientific">Candidatus Altarchaeum hamiconexum</name>
    <dbReference type="NCBI Taxonomy" id="1803513"/>
    <lineage>
        <taxon>Archaea</taxon>
        <taxon>Candidatus Altarchaeota</taxon>
        <taxon>Candidatus Altiarchaeia</taxon>
        <taxon>Candidatus Altarchaeales</taxon>
        <taxon>Candidatus Altarchaeaceae</taxon>
        <taxon>Candidatus Altarchaeum</taxon>
    </lineage>
</organism>
<feature type="binding site" evidence="7">
    <location>
        <position position="419"/>
    </location>
    <ligand>
        <name>phosphoenolpyruvate</name>
        <dbReference type="ChEBI" id="CHEBI:58702"/>
    </ligand>
</feature>
<feature type="binding site" evidence="7">
    <location>
        <position position="352"/>
    </location>
    <ligand>
        <name>phosphoenolpyruvate</name>
        <dbReference type="ChEBI" id="CHEBI:58702"/>
    </ligand>
</feature>
<reference evidence="10" key="1">
    <citation type="submission" date="2019-11" db="EMBL/GenBank/DDBJ databases">
        <title>Lipid analysis of CO2-rich subsurface aquifers suggests an autotrophy-based deep biosphere with lysolipids enriched in CPR bacteria.</title>
        <authorList>
            <person name="Probst A.J."/>
            <person name="Elling F.J."/>
            <person name="Castelle C.J."/>
            <person name="Zhu Q."/>
            <person name="Elvert M."/>
            <person name="Birarda G."/>
            <person name="Holman H.-Y."/>
            <person name="Lane K.R."/>
            <person name="Ladd B."/>
            <person name="Ryan M.C."/>
            <person name="Woyke T."/>
            <person name="Hinrichs K.-U."/>
            <person name="Banfield J.F."/>
        </authorList>
    </citation>
    <scope>NUCLEOTIDE SEQUENCE</scope>
    <source>
        <strain evidence="9">CG_2015-01_33_1645</strain>
        <strain evidence="10">CG_2015-04_33_537</strain>
    </source>
</reference>
<feature type="binding site" evidence="7">
    <location>
        <position position="321"/>
    </location>
    <ligand>
        <name>3-phosphoshikimate</name>
        <dbReference type="ChEBI" id="CHEBI:145989"/>
    </ligand>
</feature>
<dbReference type="PANTHER" id="PTHR21090">
    <property type="entry name" value="AROM/DEHYDROQUINATE SYNTHASE"/>
    <property type="match status" value="1"/>
</dbReference>
<dbReference type="NCBIfam" id="TIGR01356">
    <property type="entry name" value="aroA"/>
    <property type="match status" value="1"/>
</dbReference>
<evidence type="ECO:0000256" key="1">
    <source>
        <dbReference type="ARBA" id="ARBA00004811"/>
    </source>
</evidence>
<comment type="pathway">
    <text evidence="1">Metabolic intermediate biosynthesis; chorismate biosynthesis; chorismate from D-erythrose 4-phosphate and phosphoenolpyruvate: step 6/7.</text>
</comment>
<dbReference type="InterPro" id="IPR001986">
    <property type="entry name" value="Enolpyruvate_Tfrase_dom"/>
</dbReference>
<feature type="binding site" evidence="7">
    <location>
        <position position="21"/>
    </location>
    <ligand>
        <name>3-phosphoshikimate</name>
        <dbReference type="ChEBI" id="CHEBI:145989"/>
    </ligand>
</feature>
<dbReference type="GO" id="GO:0003866">
    <property type="term" value="F:3-phosphoshikimate 1-carboxyvinyltransferase activity"/>
    <property type="evidence" value="ECO:0007669"/>
    <property type="project" value="UniProtKB-UniRule"/>
</dbReference>
<dbReference type="InterPro" id="IPR013792">
    <property type="entry name" value="RNA3'P_cycl/enolpyr_Trfase_a/b"/>
</dbReference>
<comment type="caution">
    <text evidence="7">Lacks conserved residue(s) required for the propagation of feature annotation.</text>
</comment>
<dbReference type="UniPathway" id="UPA00053">
    <property type="reaction ID" value="UER00089"/>
</dbReference>
<evidence type="ECO:0000313" key="9">
    <source>
        <dbReference type="EMBL" id="NCN64735.1"/>
    </source>
</evidence>
<dbReference type="HAMAP" id="MF_00210">
    <property type="entry name" value="EPSP_synth"/>
    <property type="match status" value="1"/>
</dbReference>
<feature type="binding site" evidence="7">
    <location>
        <position position="25"/>
    </location>
    <ligand>
        <name>3-phosphoshikimate</name>
        <dbReference type="ChEBI" id="CHEBI:145989"/>
    </ligand>
</feature>
<dbReference type="Gene3D" id="3.65.10.10">
    <property type="entry name" value="Enolpyruvate transferase domain"/>
    <property type="match status" value="2"/>
</dbReference>
<comment type="caution">
    <text evidence="10">The sequence shown here is derived from an EMBL/GenBank/DDBJ whole genome shotgun (WGS) entry which is preliminary data.</text>
</comment>
<evidence type="ECO:0000256" key="2">
    <source>
        <dbReference type="ARBA" id="ARBA00009948"/>
    </source>
</evidence>
<comment type="subunit">
    <text evidence="7">Monomer.</text>
</comment>
<dbReference type="EMBL" id="JAACVF010000038">
    <property type="protein sequence ID" value="NCN64735.1"/>
    <property type="molecule type" value="Genomic_DNA"/>
</dbReference>
<evidence type="ECO:0000259" key="8">
    <source>
        <dbReference type="Pfam" id="PF00275"/>
    </source>
</evidence>
<evidence type="ECO:0000256" key="6">
    <source>
        <dbReference type="ARBA" id="ARBA00044633"/>
    </source>
</evidence>
<feature type="binding site" evidence="7">
    <location>
        <position position="176"/>
    </location>
    <ligand>
        <name>3-phosphoshikimate</name>
        <dbReference type="ChEBI" id="CHEBI:145989"/>
    </ligand>
</feature>
<evidence type="ECO:0000313" key="10">
    <source>
        <dbReference type="EMBL" id="NCS91272.1"/>
    </source>
</evidence>
<dbReference type="InterPro" id="IPR006264">
    <property type="entry name" value="EPSP_synthase"/>
</dbReference>
<name>A0A8J7YU97_9ARCH</name>
<dbReference type="SUPFAM" id="SSF55205">
    <property type="entry name" value="EPT/RTPC-like"/>
    <property type="match status" value="1"/>
</dbReference>
<feature type="active site" description="Proton acceptor" evidence="7">
    <location>
        <position position="321"/>
    </location>
</feature>